<comment type="caution">
    <text evidence="1">The sequence shown here is derived from an EMBL/GenBank/DDBJ whole genome shotgun (WGS) entry which is preliminary data.</text>
</comment>
<dbReference type="RefSeq" id="WP_307224266.1">
    <property type="nucleotide sequence ID" value="NZ_CP116940.1"/>
</dbReference>
<reference evidence="1 2" key="1">
    <citation type="submission" date="2023-07" db="EMBL/GenBank/DDBJ databases">
        <title>Genomic Encyclopedia of Type Strains, Phase IV (KMG-IV): sequencing the most valuable type-strain genomes for metagenomic binning, comparative biology and taxonomic classification.</title>
        <authorList>
            <person name="Goeker M."/>
        </authorList>
    </citation>
    <scope>NUCLEOTIDE SEQUENCE [LARGE SCALE GENOMIC DNA]</scope>
    <source>
        <strain evidence="1 2">DSM 16980</strain>
    </source>
</reference>
<dbReference type="EMBL" id="JAUSUE010000012">
    <property type="protein sequence ID" value="MDQ0204088.1"/>
    <property type="molecule type" value="Genomic_DNA"/>
</dbReference>
<gene>
    <name evidence="1" type="ORF">J2S01_001810</name>
</gene>
<organism evidence="1 2">
    <name type="scientific">Pectinatus haikarae</name>
    <dbReference type="NCBI Taxonomy" id="349096"/>
    <lineage>
        <taxon>Bacteria</taxon>
        <taxon>Bacillati</taxon>
        <taxon>Bacillota</taxon>
        <taxon>Negativicutes</taxon>
        <taxon>Selenomonadales</taxon>
        <taxon>Selenomonadaceae</taxon>
        <taxon>Pectinatus</taxon>
    </lineage>
</organism>
<dbReference type="Gene3D" id="3.30.1330.70">
    <property type="entry name" value="Holliday junction resolvase RusA"/>
    <property type="match status" value="1"/>
</dbReference>
<dbReference type="Proteomes" id="UP001239167">
    <property type="component" value="Unassembled WGS sequence"/>
</dbReference>
<sequence length="173" mass="19690">MNNSMNPFGFTLYGQPATKKNSSTIVRDHAALLPSKAYRKYEKQCREAINLLRYKMRLPHFSGPVRMQVHYYLESAAHWPDLVGLEQATADILSDEYKVIDHKKQLVCPWLLSDDRIIKNWDGSCISGIDKDNPRTEIIIIPLATSLDDELDPFIKKQLAAKAQGELFGGRDV</sequence>
<proteinExistence type="predicted"/>
<evidence type="ECO:0000313" key="1">
    <source>
        <dbReference type="EMBL" id="MDQ0204088.1"/>
    </source>
</evidence>
<evidence type="ECO:0000313" key="2">
    <source>
        <dbReference type="Proteomes" id="UP001239167"/>
    </source>
</evidence>
<protein>
    <submittedName>
        <fullName evidence="1">Uncharacterized protein</fullName>
    </submittedName>
</protein>
<keyword evidence="2" id="KW-1185">Reference proteome</keyword>
<dbReference type="InterPro" id="IPR036614">
    <property type="entry name" value="RusA-like_sf"/>
</dbReference>
<accession>A0ABT9Y8X6</accession>
<name>A0ABT9Y8X6_9FIRM</name>